<reference evidence="3" key="1">
    <citation type="submission" date="2025-08" db="UniProtKB">
        <authorList>
            <consortium name="Ensembl"/>
        </authorList>
    </citation>
    <scope>IDENTIFICATION</scope>
</reference>
<protein>
    <recommendedName>
        <fullName evidence="5">Centrosomal protein 128</fullName>
    </recommendedName>
</protein>
<reference evidence="3" key="2">
    <citation type="submission" date="2025-09" db="UniProtKB">
        <authorList>
            <consortium name="Ensembl"/>
        </authorList>
    </citation>
    <scope>IDENTIFICATION</scope>
</reference>
<dbReference type="Ensembl" id="ENSPTXT00000007434.1">
    <property type="protein sequence ID" value="ENSPTXP00000007190.1"/>
    <property type="gene ID" value="ENSPTXG00000005236.1"/>
</dbReference>
<dbReference type="AlphaFoldDB" id="A0A670YF58"/>
<evidence type="ECO:0000313" key="3">
    <source>
        <dbReference type="Ensembl" id="ENSPTXP00000007190.1"/>
    </source>
</evidence>
<dbReference type="GO" id="GO:0005814">
    <property type="term" value="C:centriole"/>
    <property type="evidence" value="ECO:0007669"/>
    <property type="project" value="TreeGrafter"/>
</dbReference>
<keyword evidence="1" id="KW-0175">Coiled coil</keyword>
<evidence type="ECO:0000256" key="2">
    <source>
        <dbReference type="SAM" id="MobiDB-lite"/>
    </source>
</evidence>
<dbReference type="GeneTree" id="ENSGT00990000211396"/>
<dbReference type="Proteomes" id="UP000472273">
    <property type="component" value="Unplaced"/>
</dbReference>
<dbReference type="PANTHER" id="PTHR46657">
    <property type="entry name" value="CENTROSOMAL PROTEIN OF 128 KDA"/>
    <property type="match status" value="1"/>
</dbReference>
<name>A0A670YF58_PSETE</name>
<feature type="coiled-coil region" evidence="1">
    <location>
        <begin position="65"/>
        <end position="99"/>
    </location>
</feature>
<evidence type="ECO:0000256" key="1">
    <source>
        <dbReference type="SAM" id="Coils"/>
    </source>
</evidence>
<dbReference type="PANTHER" id="PTHR46657:SF1">
    <property type="entry name" value="CENTROSOMAL PROTEIN OF 128 KDA"/>
    <property type="match status" value="1"/>
</dbReference>
<evidence type="ECO:0000313" key="4">
    <source>
        <dbReference type="Proteomes" id="UP000472273"/>
    </source>
</evidence>
<proteinExistence type="predicted"/>
<evidence type="ECO:0008006" key="5">
    <source>
        <dbReference type="Google" id="ProtNLM"/>
    </source>
</evidence>
<dbReference type="OMA" id="QLGHMSA"/>
<sequence>MFKTANYILYVFILQLHSLHQSLRDLSSEQIRLGEDLTRELTRRNRSDADMKKRLEDISGRLDESQRQETVSERVERRLQEIEREIRSERQLVEKRQDQLGHMSAHLQEVISYSIKLEQVLEHSQRKLDHSESSREILLHQIEDLRSQLLRAEEDRLTLQRQISQVSKHHQSHLDEQQDDRRKQRVVERSDPEKQEMEKQIWELRAQLNHSAVMSEIEELQRCVERKDKEKLQLVMQIEVNFFLHYNFRGFYFANGRFSMLKFASQTLSSLLPL</sequence>
<organism evidence="3 4">
    <name type="scientific">Pseudonaja textilis</name>
    <name type="common">Eastern brown snake</name>
    <dbReference type="NCBI Taxonomy" id="8673"/>
    <lineage>
        <taxon>Eukaryota</taxon>
        <taxon>Metazoa</taxon>
        <taxon>Chordata</taxon>
        <taxon>Craniata</taxon>
        <taxon>Vertebrata</taxon>
        <taxon>Euteleostomi</taxon>
        <taxon>Lepidosauria</taxon>
        <taxon>Squamata</taxon>
        <taxon>Bifurcata</taxon>
        <taxon>Unidentata</taxon>
        <taxon>Episquamata</taxon>
        <taxon>Toxicofera</taxon>
        <taxon>Serpentes</taxon>
        <taxon>Colubroidea</taxon>
        <taxon>Elapidae</taxon>
        <taxon>Hydrophiinae</taxon>
        <taxon>Pseudonaja</taxon>
    </lineage>
</organism>
<dbReference type="InterPro" id="IPR026652">
    <property type="entry name" value="CEP128"/>
</dbReference>
<feature type="coiled-coil region" evidence="1">
    <location>
        <begin position="135"/>
        <end position="162"/>
    </location>
</feature>
<dbReference type="GO" id="GO:0000922">
    <property type="term" value="C:spindle pole"/>
    <property type="evidence" value="ECO:0007669"/>
    <property type="project" value="TreeGrafter"/>
</dbReference>
<accession>A0A670YF58</accession>
<keyword evidence="4" id="KW-1185">Reference proteome</keyword>
<feature type="compositionally biased region" description="Basic and acidic residues" evidence="2">
    <location>
        <begin position="172"/>
        <end position="194"/>
    </location>
</feature>
<feature type="region of interest" description="Disordered" evidence="2">
    <location>
        <begin position="162"/>
        <end position="194"/>
    </location>
</feature>